<evidence type="ECO:0000256" key="2">
    <source>
        <dbReference type="SAM" id="SignalP"/>
    </source>
</evidence>
<protein>
    <submittedName>
        <fullName evidence="3">Uncharacterized protein</fullName>
    </submittedName>
</protein>
<feature type="transmembrane region" description="Helical" evidence="1">
    <location>
        <begin position="75"/>
        <end position="95"/>
    </location>
</feature>
<accession>A0ABD3QFA1</accession>
<feature type="transmembrane region" description="Helical" evidence="1">
    <location>
        <begin position="136"/>
        <end position="155"/>
    </location>
</feature>
<evidence type="ECO:0000256" key="1">
    <source>
        <dbReference type="SAM" id="Phobius"/>
    </source>
</evidence>
<evidence type="ECO:0000313" key="4">
    <source>
        <dbReference type="Proteomes" id="UP001530400"/>
    </source>
</evidence>
<feature type="signal peptide" evidence="2">
    <location>
        <begin position="1"/>
        <end position="24"/>
    </location>
</feature>
<sequence length="161" mass="16849">MKTAGHKIFALLQILLAGIILAVAVGFAPPPSTINIAATRQRTASLLFANKESNYNDDAFGFIFLGGSAAAQDPIFGATFLALSVAAVIATKLQVLPDNKQVPAAVAGFTLLLLPVISAILPDAMFGMNMTPGDNARFIELAFCSVSMLYGFVVSSEQNPT</sequence>
<feature type="transmembrane region" description="Helical" evidence="1">
    <location>
        <begin position="102"/>
        <end position="121"/>
    </location>
</feature>
<keyword evidence="1" id="KW-0812">Transmembrane</keyword>
<proteinExistence type="predicted"/>
<comment type="caution">
    <text evidence="3">The sequence shown here is derived from an EMBL/GenBank/DDBJ whole genome shotgun (WGS) entry which is preliminary data.</text>
</comment>
<dbReference type="AlphaFoldDB" id="A0ABD3QFA1"/>
<dbReference type="EMBL" id="JALLPJ020000212">
    <property type="protein sequence ID" value="KAL3798629.1"/>
    <property type="molecule type" value="Genomic_DNA"/>
</dbReference>
<organism evidence="3 4">
    <name type="scientific">Cyclotella atomus</name>
    <dbReference type="NCBI Taxonomy" id="382360"/>
    <lineage>
        <taxon>Eukaryota</taxon>
        <taxon>Sar</taxon>
        <taxon>Stramenopiles</taxon>
        <taxon>Ochrophyta</taxon>
        <taxon>Bacillariophyta</taxon>
        <taxon>Coscinodiscophyceae</taxon>
        <taxon>Thalassiosirophycidae</taxon>
        <taxon>Stephanodiscales</taxon>
        <taxon>Stephanodiscaceae</taxon>
        <taxon>Cyclotella</taxon>
    </lineage>
</organism>
<feature type="chain" id="PRO_5044798058" evidence="2">
    <location>
        <begin position="25"/>
        <end position="161"/>
    </location>
</feature>
<keyword evidence="1" id="KW-0472">Membrane</keyword>
<evidence type="ECO:0000313" key="3">
    <source>
        <dbReference type="EMBL" id="KAL3798629.1"/>
    </source>
</evidence>
<keyword evidence="1" id="KW-1133">Transmembrane helix</keyword>
<gene>
    <name evidence="3" type="ORF">ACHAWO_014038</name>
</gene>
<reference evidence="3 4" key="1">
    <citation type="submission" date="2024-10" db="EMBL/GenBank/DDBJ databases">
        <title>Updated reference genomes for cyclostephanoid diatoms.</title>
        <authorList>
            <person name="Roberts W.R."/>
            <person name="Alverson A.J."/>
        </authorList>
    </citation>
    <scope>NUCLEOTIDE SEQUENCE [LARGE SCALE GENOMIC DNA]</scope>
    <source>
        <strain evidence="3 4">AJA010-31</strain>
    </source>
</reference>
<keyword evidence="4" id="KW-1185">Reference proteome</keyword>
<keyword evidence="2" id="KW-0732">Signal</keyword>
<dbReference type="Proteomes" id="UP001530400">
    <property type="component" value="Unassembled WGS sequence"/>
</dbReference>
<name>A0ABD3QFA1_9STRA</name>